<evidence type="ECO:0000256" key="12">
    <source>
        <dbReference type="ARBA" id="ARBA00023242"/>
    </source>
</evidence>
<dbReference type="GO" id="GO:0071932">
    <property type="term" value="P:replication fork reversal"/>
    <property type="evidence" value="ECO:0007669"/>
    <property type="project" value="EnsemblFungi"/>
</dbReference>
<feature type="compositionally biased region" description="Polar residues" evidence="14">
    <location>
        <begin position="18"/>
        <end position="31"/>
    </location>
</feature>
<dbReference type="GO" id="GO:0043139">
    <property type="term" value="F:5'-3' DNA helicase activity"/>
    <property type="evidence" value="ECO:0007669"/>
    <property type="project" value="UniProtKB-UniRule"/>
</dbReference>
<dbReference type="GO" id="GO:0097046">
    <property type="term" value="P:replication fork progression beyond termination site"/>
    <property type="evidence" value="ECO:0007669"/>
    <property type="project" value="EnsemblFungi"/>
</dbReference>
<feature type="domain" description="AAA+ ATPase" evidence="15">
    <location>
        <begin position="168"/>
        <end position="459"/>
    </location>
</feature>
<keyword evidence="7 13" id="KW-0238">DNA-binding</keyword>
<evidence type="ECO:0000256" key="4">
    <source>
        <dbReference type="ARBA" id="ARBA00022801"/>
    </source>
</evidence>
<evidence type="ECO:0000256" key="7">
    <source>
        <dbReference type="ARBA" id="ARBA00023125"/>
    </source>
</evidence>
<dbReference type="PANTHER" id="PTHR47642:SF5">
    <property type="entry name" value="ATP-DEPENDENT DNA HELICASE"/>
    <property type="match status" value="1"/>
</dbReference>
<keyword evidence="11 13" id="KW-0413">Isomerase</keyword>
<dbReference type="CDD" id="cd18037">
    <property type="entry name" value="DEXSc_Pif1_like"/>
    <property type="match status" value="1"/>
</dbReference>
<dbReference type="HAMAP" id="MF_03176">
    <property type="entry name" value="PIF1"/>
    <property type="match status" value="1"/>
</dbReference>
<dbReference type="OMA" id="VFRQQDN"/>
<dbReference type="InterPro" id="IPR003593">
    <property type="entry name" value="AAA+_ATPase"/>
</dbReference>
<comment type="function">
    <text evidence="13">5' to 3' DNA replicative helicase recruited to paused replisomes to promote fork progression throughout nonhistone protein-DNA complexes, naturally occurring impediments that are encountered in each S phase where replication forks pauses. Required for timely replication of the telomere and subtelomeric DNA and for wild-type levels of telomeric silencing. Involved in DNA repair during stalled replication fork, regulation of fragile sites expression and essential for genome stability. Plays also a role in mtDNA replication. Has G-quadruplex (G4) unwinding activity and can suppress G4-induced genome instability when PIF1 levels are low.</text>
</comment>
<dbReference type="GO" id="GO:0005739">
    <property type="term" value="C:mitochondrion"/>
    <property type="evidence" value="ECO:0007669"/>
    <property type="project" value="UniProtKB-SubCell"/>
</dbReference>
<evidence type="ECO:0000256" key="10">
    <source>
        <dbReference type="ARBA" id="ARBA00023204"/>
    </source>
</evidence>
<dbReference type="eggNOG" id="KOG0987">
    <property type="taxonomic scope" value="Eukaryota"/>
</dbReference>
<evidence type="ECO:0000256" key="11">
    <source>
        <dbReference type="ARBA" id="ARBA00023235"/>
    </source>
</evidence>
<evidence type="ECO:0000256" key="2">
    <source>
        <dbReference type="ARBA" id="ARBA00022741"/>
    </source>
</evidence>
<evidence type="ECO:0000256" key="3">
    <source>
        <dbReference type="ARBA" id="ARBA00022763"/>
    </source>
</evidence>
<feature type="region of interest" description="Disordered" evidence="14">
    <location>
        <begin position="1"/>
        <end position="64"/>
    </location>
</feature>
<feature type="DNA-binding region" evidence="13">
    <location>
        <begin position="601"/>
        <end position="620"/>
    </location>
</feature>
<dbReference type="InterPro" id="IPR051055">
    <property type="entry name" value="PIF1_helicase"/>
</dbReference>
<dbReference type="GO" id="GO:0019237">
    <property type="term" value="F:centromeric DNA binding"/>
    <property type="evidence" value="ECO:0007669"/>
    <property type="project" value="EnsemblFungi"/>
</dbReference>
<keyword evidence="4 13" id="KW-0378">Hydrolase</keyword>
<keyword evidence="6 13" id="KW-0067">ATP-binding</keyword>
<evidence type="ECO:0000256" key="6">
    <source>
        <dbReference type="ARBA" id="ARBA00022840"/>
    </source>
</evidence>
<proteinExistence type="inferred from homology"/>
<keyword evidence="12 13" id="KW-0539">Nucleus</keyword>
<dbReference type="InterPro" id="IPR027417">
    <property type="entry name" value="P-loop_NTPase"/>
</dbReference>
<dbReference type="SUPFAM" id="SSF52540">
    <property type="entry name" value="P-loop containing nucleoside triphosphate hydrolases"/>
    <property type="match status" value="2"/>
</dbReference>
<keyword evidence="10 13" id="KW-0234">DNA repair</keyword>
<reference evidence="16 17" key="1">
    <citation type="submission" date="2016-08" db="EMBL/GenBank/DDBJ databases">
        <title>Draft genome sequence of allopolyploid Zygosaccharomyces rouxii.</title>
        <authorList>
            <person name="Watanabe J."/>
            <person name="Uehara K."/>
            <person name="Mogi Y."/>
            <person name="Tsukioka Y."/>
        </authorList>
    </citation>
    <scope>NUCLEOTIDE SEQUENCE [LARGE SCALE GENOMIC DNA]</scope>
    <source>
        <strain evidence="16 17">NBRC 110957</strain>
    </source>
</reference>
<dbReference type="EC" id="5.6.2.3" evidence="13"/>
<feature type="binding site" evidence="13">
    <location>
        <begin position="176"/>
        <end position="183"/>
    </location>
    <ligand>
        <name>ATP</name>
        <dbReference type="ChEBI" id="CHEBI:30616"/>
    </ligand>
</feature>
<accession>A0A1Q3A6F8</accession>
<protein>
    <recommendedName>
        <fullName evidence="13">ATP-dependent DNA helicase RRM3</fullName>
        <ecNumber evidence="13">5.6.2.3</ecNumber>
    </recommendedName>
    <alternativeName>
        <fullName evidence="13">DNA 5'-3' helicase RRM3</fullName>
    </alternativeName>
    <alternativeName>
        <fullName evidence="13">rDNA recombination mutation protein 3</fullName>
    </alternativeName>
</protein>
<keyword evidence="13" id="KW-0779">Telomere</keyword>
<evidence type="ECO:0000256" key="14">
    <source>
        <dbReference type="SAM" id="MobiDB-lite"/>
    </source>
</evidence>
<evidence type="ECO:0000256" key="13">
    <source>
        <dbReference type="HAMAP-Rule" id="MF_03177"/>
    </source>
</evidence>
<dbReference type="InterPro" id="IPR049163">
    <property type="entry name" value="Pif1-like_2B_dom"/>
</dbReference>
<dbReference type="GO" id="GO:0006310">
    <property type="term" value="P:DNA recombination"/>
    <property type="evidence" value="ECO:0007669"/>
    <property type="project" value="UniProtKB-KW"/>
</dbReference>
<sequence length="642" mass="72318">MFRGSSKSSKSKDQSASRQMSISSFFGSKTVQRGPVERSPAPRPNLKRISSSLTDSGSFEECDPDDELKRLVQTPELNNFKPCRKISVPRSVNSSQESLISRESSRDETINSPLAETKSSLPGFKVTATKRLRTSRKPTGVQSSSFGQFTPMALTKEQEQVVNLVVNNRLNVFYTGSAGTGKSVILRTLIDRLSSVYGREAVAVTASTGLAAATIGGTTFHRWSGIGLGNQSVDYLVKHIKKQRQIFSVWRFTKALIIDEISMLDGRMLDKIEEVARRVRQNDQPFGGIQLVLTGDFFQLPPVSKDGIVFSFESQMWKNCIQKTILLTKVFRQRDDNLVDMLNAIRYGEPTPELVGNIAKLRREVRYSDGIEPTELYATRKEVELSNGRQLQTLPGEPRVFKSLDVGPTELLPLLDSITRVDKILTLKVDAQVMMIRNKPESELVNGTLGKVLFFTTERLERAMKKFYQTVDDELVQDMRLVSEAIANHTVHQNVEFHHAFQSRPRTRQGPLQSLVAQATSTLVGQEPIYPYVRYTIGPNRYHYELTLPEPFVVDIPAEKTAIERTQLPITLCWALSIHKAQGQTIQRLKVDLRRIFEAGQVYVALSRAVSMDNLQVLNFDPRKIRANGKVKDFYKNLETVA</sequence>
<keyword evidence="13" id="KW-0158">Chromosome</keyword>
<organism evidence="16 17">
    <name type="scientific">Zygosaccharomyces rouxii</name>
    <dbReference type="NCBI Taxonomy" id="4956"/>
    <lineage>
        <taxon>Eukaryota</taxon>
        <taxon>Fungi</taxon>
        <taxon>Dikarya</taxon>
        <taxon>Ascomycota</taxon>
        <taxon>Saccharomycotina</taxon>
        <taxon>Saccharomycetes</taxon>
        <taxon>Saccharomycetales</taxon>
        <taxon>Saccharomycetaceae</taxon>
        <taxon>Zygosaccharomyces</taxon>
    </lineage>
</organism>
<feature type="region of interest" description="Disordered" evidence="14">
    <location>
        <begin position="91"/>
        <end position="118"/>
    </location>
</feature>
<evidence type="ECO:0000256" key="8">
    <source>
        <dbReference type="ARBA" id="ARBA00023128"/>
    </source>
</evidence>
<dbReference type="CDD" id="cd18809">
    <property type="entry name" value="SF1_C_RecD"/>
    <property type="match status" value="1"/>
</dbReference>
<evidence type="ECO:0000256" key="1">
    <source>
        <dbReference type="ARBA" id="ARBA00004173"/>
    </source>
</evidence>
<dbReference type="Proteomes" id="UP000187013">
    <property type="component" value="Unassembled WGS sequence"/>
</dbReference>
<feature type="compositionally biased region" description="Polar residues" evidence="14">
    <location>
        <begin position="48"/>
        <end position="57"/>
    </location>
</feature>
<dbReference type="InterPro" id="IPR010285">
    <property type="entry name" value="DNA_helicase_pif1-like_DEAD"/>
</dbReference>
<gene>
    <name evidence="13" type="primary">RRM3</name>
    <name evidence="16" type="ORF">ZYGR_0AD04310</name>
</gene>
<keyword evidence="5 13" id="KW-0347">Helicase</keyword>
<dbReference type="GO" id="GO:0051880">
    <property type="term" value="F:G-quadruplex DNA binding"/>
    <property type="evidence" value="ECO:0007669"/>
    <property type="project" value="UniProtKB-UniRule"/>
</dbReference>
<dbReference type="SMART" id="SM00382">
    <property type="entry name" value="AAA"/>
    <property type="match status" value="1"/>
</dbReference>
<evidence type="ECO:0000256" key="5">
    <source>
        <dbReference type="ARBA" id="ARBA00022806"/>
    </source>
</evidence>
<dbReference type="GO" id="GO:0016887">
    <property type="term" value="F:ATP hydrolysis activity"/>
    <property type="evidence" value="ECO:0007669"/>
    <property type="project" value="RHEA"/>
</dbReference>
<dbReference type="InterPro" id="IPR048293">
    <property type="entry name" value="PIF1_RRM3_pfh1"/>
</dbReference>
<dbReference type="Pfam" id="PF21530">
    <property type="entry name" value="Pif1_2B_dom"/>
    <property type="match status" value="1"/>
</dbReference>
<comment type="caution">
    <text evidence="16">The sequence shown here is derived from an EMBL/GenBank/DDBJ whole genome shotgun (WGS) entry which is preliminary data.</text>
</comment>
<dbReference type="Pfam" id="PF05970">
    <property type="entry name" value="PIF1"/>
    <property type="match status" value="1"/>
</dbReference>
<comment type="subcellular location">
    <subcellularLocation>
        <location evidence="1">Mitochondrion</location>
    </subcellularLocation>
    <subcellularLocation>
        <location evidence="13">Nucleus</location>
    </subcellularLocation>
    <subcellularLocation>
        <location evidence="13">Chromosome</location>
        <location evidence="13">Telomere</location>
    </subcellularLocation>
</comment>
<evidence type="ECO:0000313" key="17">
    <source>
        <dbReference type="Proteomes" id="UP000187013"/>
    </source>
</evidence>
<comment type="similarity">
    <text evidence="13">Belongs to the helicase family. PIF1 subfamily.</text>
</comment>
<name>A0A1Q3A6F8_ZYGRO</name>
<dbReference type="PANTHER" id="PTHR47642">
    <property type="entry name" value="ATP-DEPENDENT DNA HELICASE"/>
    <property type="match status" value="1"/>
</dbReference>
<dbReference type="InterPro" id="IPR028880">
    <property type="entry name" value="Rrm3"/>
</dbReference>
<dbReference type="GO" id="GO:0000723">
    <property type="term" value="P:telomere maintenance"/>
    <property type="evidence" value="ECO:0007669"/>
    <property type="project" value="InterPro"/>
</dbReference>
<evidence type="ECO:0000259" key="15">
    <source>
        <dbReference type="SMART" id="SM00382"/>
    </source>
</evidence>
<keyword evidence="3 13" id="KW-0227">DNA damage</keyword>
<dbReference type="GO" id="GO:0005524">
    <property type="term" value="F:ATP binding"/>
    <property type="evidence" value="ECO:0007669"/>
    <property type="project" value="UniProtKB-UniRule"/>
</dbReference>
<evidence type="ECO:0000256" key="9">
    <source>
        <dbReference type="ARBA" id="ARBA00023172"/>
    </source>
</evidence>
<keyword evidence="9" id="KW-0233">DNA recombination</keyword>
<comment type="catalytic activity">
    <reaction evidence="13">
        <text>ATP + H2O = ADP + phosphate + H(+)</text>
        <dbReference type="Rhea" id="RHEA:13065"/>
        <dbReference type="ChEBI" id="CHEBI:15377"/>
        <dbReference type="ChEBI" id="CHEBI:15378"/>
        <dbReference type="ChEBI" id="CHEBI:30616"/>
        <dbReference type="ChEBI" id="CHEBI:43474"/>
        <dbReference type="ChEBI" id="CHEBI:456216"/>
        <dbReference type="EC" id="5.6.2.3"/>
    </reaction>
</comment>
<dbReference type="GO" id="GO:0006281">
    <property type="term" value="P:DNA repair"/>
    <property type="evidence" value="ECO:0007669"/>
    <property type="project" value="UniProtKB-UniRule"/>
</dbReference>
<keyword evidence="8" id="KW-0496">Mitochondrion</keyword>
<evidence type="ECO:0000313" key="16">
    <source>
        <dbReference type="EMBL" id="GAV51248.1"/>
    </source>
</evidence>
<dbReference type="OrthoDB" id="432234at2759"/>
<dbReference type="GO" id="GO:0043596">
    <property type="term" value="C:nuclear replication fork"/>
    <property type="evidence" value="ECO:0007669"/>
    <property type="project" value="EnsemblFungi"/>
</dbReference>
<keyword evidence="2 13" id="KW-0547">Nucleotide-binding</keyword>
<dbReference type="AlphaFoldDB" id="A0A1Q3A6F8"/>
<dbReference type="EMBL" id="BDGX01000030">
    <property type="protein sequence ID" value="GAV51248.1"/>
    <property type="molecule type" value="Genomic_DNA"/>
</dbReference>
<dbReference type="Gene3D" id="3.40.50.300">
    <property type="entry name" value="P-loop containing nucleotide triphosphate hydrolases"/>
    <property type="match status" value="1"/>
</dbReference>
<dbReference type="GO" id="GO:0000781">
    <property type="term" value="C:chromosome, telomeric region"/>
    <property type="evidence" value="ECO:0007669"/>
    <property type="project" value="UniProtKB-SubCell"/>
</dbReference>
<dbReference type="HAMAP" id="MF_03177">
    <property type="entry name" value="RRM3"/>
    <property type="match status" value="1"/>
</dbReference>